<feature type="compositionally biased region" description="Low complexity" evidence="2">
    <location>
        <begin position="675"/>
        <end position="685"/>
    </location>
</feature>
<proteinExistence type="predicted"/>
<name>A0A2T9YA35_9FUNG</name>
<evidence type="ECO:0000313" key="4">
    <source>
        <dbReference type="Proteomes" id="UP000245699"/>
    </source>
</evidence>
<dbReference type="Proteomes" id="UP000245699">
    <property type="component" value="Unassembled WGS sequence"/>
</dbReference>
<sequence length="859" mass="99037">MDTISRSKTIIVNGIPVGRDVFGPTNTDIPGPGQYEPTPQTTDSYKKYGFISKTNRFKDPKPVHDDKTSFDITDYSPTKKLVRASTVRSKSRMSVPGNFGINSPSVFHSESKELSPRDRNKRLSVVRADLVGRNSDHIRNFNLEKFYESEKIAKLEDNNSKLQKEIHKLKELLSQTKPIPNNDLTNRSDIDTTDKGYMSFSSTIEDSDQKTANNSFEDENPLTAKKYDSNSSGINGESNTINSLSIRNNLSIEEIHKQNEKIQKLESELQSKENDIEKYKNLIKTASEESNKNNTKLESLQKIIDSINELLEKISVLESENSKLNNEKMESEIQINKTNKDILDSNTKIDEMNNEIRKLLEKITQLTNQIKVLENTNSELSSQLDITKEKLGELNNSFKDEQLKVISLSQSNKELAEKTTPLESKLNELEETNSKLVQDLEEKEKTIIEINKKFTEKKSEAFNLKKEMVVNIRQNNELKSKVLLLNEIEQNYNSAQEKIVKLQSTLSDTNNLLTEKTANLNKVTKDYNDLFDRHNAKINELESMIELNSSNWEIERNSNTAEIKVLLNENSNLKSIAKDIQAKLEGHELALKYSKQVAEDQKKMTLVEKDKAKQLENSLESALKKIKKLEELENYAKEKDLEFQSAKKDFERKYEAIERRNKDLSDTNKRFVESQQEQQQQLLNQKKTAKHIEEELIKSFEDKISKLNEKISKDNKETSVTYKKSIENMTVQHQQVYEELKTNKQVLEKTKLENKDLENQLNSLKLQLDEKSNDLNLQLEKNKQISDDLSNNKTKTDELDGKLKKMSKKWSDAEQRALESEEAVRLINNKFVSVMDELTKSESLVIEQKKEIHMLKNSS</sequence>
<feature type="region of interest" description="Disordered" evidence="2">
    <location>
        <begin position="22"/>
        <end position="43"/>
    </location>
</feature>
<keyword evidence="4" id="KW-1185">Reference proteome</keyword>
<feature type="coiled-coil region" evidence="1">
    <location>
        <begin position="248"/>
        <end position="512"/>
    </location>
</feature>
<organism evidence="3 4">
    <name type="scientific">Furculomyces boomerangus</name>
    <dbReference type="NCBI Taxonomy" id="61424"/>
    <lineage>
        <taxon>Eukaryota</taxon>
        <taxon>Fungi</taxon>
        <taxon>Fungi incertae sedis</taxon>
        <taxon>Zoopagomycota</taxon>
        <taxon>Kickxellomycotina</taxon>
        <taxon>Harpellomycetes</taxon>
        <taxon>Harpellales</taxon>
        <taxon>Harpellaceae</taxon>
        <taxon>Furculomyces</taxon>
    </lineage>
</organism>
<dbReference type="STRING" id="61424.A0A2T9YA35"/>
<keyword evidence="1" id="KW-0175">Coiled coil</keyword>
<evidence type="ECO:0000256" key="1">
    <source>
        <dbReference type="SAM" id="Coils"/>
    </source>
</evidence>
<comment type="caution">
    <text evidence="3">The sequence shown here is derived from an EMBL/GenBank/DDBJ whole genome shotgun (WGS) entry which is preliminary data.</text>
</comment>
<feature type="region of interest" description="Disordered" evidence="2">
    <location>
        <begin position="204"/>
        <end position="241"/>
    </location>
</feature>
<dbReference type="AlphaFoldDB" id="A0A2T9YA35"/>
<feature type="region of interest" description="Disordered" evidence="2">
    <location>
        <begin position="665"/>
        <end position="685"/>
    </location>
</feature>
<dbReference type="OrthoDB" id="419631at2759"/>
<gene>
    <name evidence="3" type="ORF">BB559_005200</name>
</gene>
<feature type="compositionally biased region" description="Polar residues" evidence="2">
    <location>
        <begin position="229"/>
        <end position="241"/>
    </location>
</feature>
<evidence type="ECO:0000256" key="2">
    <source>
        <dbReference type="SAM" id="MobiDB-lite"/>
    </source>
</evidence>
<accession>A0A2T9YA35</accession>
<evidence type="ECO:0000313" key="3">
    <source>
        <dbReference type="EMBL" id="PVU89201.1"/>
    </source>
</evidence>
<reference evidence="3 4" key="1">
    <citation type="journal article" date="2018" name="MBio">
        <title>Comparative Genomics Reveals the Core Gene Toolbox for the Fungus-Insect Symbiosis.</title>
        <authorList>
            <person name="Wang Y."/>
            <person name="Stata M."/>
            <person name="Wang W."/>
            <person name="Stajich J.E."/>
            <person name="White M.M."/>
            <person name="Moncalvo J.M."/>
        </authorList>
    </citation>
    <scope>NUCLEOTIDE SEQUENCE [LARGE SCALE GENOMIC DNA]</scope>
    <source>
        <strain evidence="3 4">AUS-77-4</strain>
    </source>
</reference>
<feature type="compositionally biased region" description="Polar residues" evidence="2">
    <location>
        <begin position="204"/>
        <end position="215"/>
    </location>
</feature>
<dbReference type="EMBL" id="MBFT01000567">
    <property type="protein sequence ID" value="PVU89201.1"/>
    <property type="molecule type" value="Genomic_DNA"/>
</dbReference>
<protein>
    <submittedName>
        <fullName evidence="3">Uncharacterized protein</fullName>
    </submittedName>
</protein>